<dbReference type="InterPro" id="IPR036770">
    <property type="entry name" value="Ankyrin_rpt-contain_sf"/>
</dbReference>
<dbReference type="Pfam" id="PF00023">
    <property type="entry name" value="Ank"/>
    <property type="match status" value="1"/>
</dbReference>
<dbReference type="STRING" id="1851544.ODI_01214"/>
<sequence>MIKVNSEDFSPLGRVGGWLLRRAVPGLLAASVSVSAMAQNTSWWRDIRNDRASAVAEQLRAGADPNQVTDKGEPALMQAVRDDAWEVFDVILADSRTDVNIMNGVQETPLMYTALTGQLSRSQALVKRGAEVNRLGWTPLHYAAAKGHADVAKWLIGLKAIVNAPSPDGTSPLMMAMRANSVDTAQVLINAGADPSQRNLQGQDAIDMARQFGNDRLADAMEKLAQDRRKAQGR</sequence>
<dbReference type="KEGG" id="odi:ODI_R2230"/>
<organism evidence="4 6">
    <name type="scientific">Orrella dioscoreae</name>
    <dbReference type="NCBI Taxonomy" id="1851544"/>
    <lineage>
        <taxon>Bacteria</taxon>
        <taxon>Pseudomonadati</taxon>
        <taxon>Pseudomonadota</taxon>
        <taxon>Betaproteobacteria</taxon>
        <taxon>Burkholderiales</taxon>
        <taxon>Alcaligenaceae</taxon>
        <taxon>Orrella</taxon>
    </lineage>
</organism>
<protein>
    <submittedName>
        <fullName evidence="4">FOG: Ankyrin repeat</fullName>
    </submittedName>
</protein>
<name>A0A1C3JX36_9BURK</name>
<accession>A0A1C3JX36</accession>
<dbReference type="OrthoDB" id="198309at2"/>
<evidence type="ECO:0000256" key="3">
    <source>
        <dbReference type="PROSITE-ProRule" id="PRU00023"/>
    </source>
</evidence>
<keyword evidence="1" id="KW-0677">Repeat</keyword>
<dbReference type="AlphaFoldDB" id="A0A1C3JX36"/>
<dbReference type="EMBL" id="FLRC01000003">
    <property type="protein sequence ID" value="SBT23832.1"/>
    <property type="molecule type" value="Genomic_DNA"/>
</dbReference>
<feature type="repeat" description="ANK" evidence="3">
    <location>
        <begin position="168"/>
        <end position="200"/>
    </location>
</feature>
<dbReference type="EMBL" id="LT907988">
    <property type="protein sequence ID" value="SOE49657.1"/>
    <property type="molecule type" value="Genomic_DNA"/>
</dbReference>
<feature type="repeat" description="ANK" evidence="3">
    <location>
        <begin position="135"/>
        <end position="167"/>
    </location>
</feature>
<dbReference type="Proteomes" id="UP000078558">
    <property type="component" value="Chromosome I"/>
</dbReference>
<evidence type="ECO:0000256" key="2">
    <source>
        <dbReference type="ARBA" id="ARBA00023043"/>
    </source>
</evidence>
<proteinExistence type="predicted"/>
<evidence type="ECO:0000313" key="6">
    <source>
        <dbReference type="Proteomes" id="UP000078558"/>
    </source>
</evidence>
<evidence type="ECO:0000256" key="1">
    <source>
        <dbReference type="ARBA" id="ARBA00022737"/>
    </source>
</evidence>
<dbReference type="Gene3D" id="1.25.40.20">
    <property type="entry name" value="Ankyrin repeat-containing domain"/>
    <property type="match status" value="1"/>
</dbReference>
<dbReference type="PANTHER" id="PTHR24171">
    <property type="entry name" value="ANKYRIN REPEAT DOMAIN-CONTAINING PROTEIN 39-RELATED"/>
    <property type="match status" value="1"/>
</dbReference>
<keyword evidence="6" id="KW-1185">Reference proteome</keyword>
<reference evidence="4 6" key="1">
    <citation type="submission" date="2016-06" db="EMBL/GenBank/DDBJ databases">
        <authorList>
            <person name="Kjaerup R.B."/>
            <person name="Dalgaard T.S."/>
            <person name="Juul-Madsen H.R."/>
        </authorList>
    </citation>
    <scope>NUCLEOTIDE SEQUENCE [LARGE SCALE GENOMIC DNA]</scope>
    <source>
        <strain evidence="4">Orrdi1</strain>
    </source>
</reference>
<dbReference type="GO" id="GO:0085020">
    <property type="term" value="P:protein K6-linked ubiquitination"/>
    <property type="evidence" value="ECO:0007669"/>
    <property type="project" value="TreeGrafter"/>
</dbReference>
<reference evidence="5 6" key="2">
    <citation type="submission" date="2017-08" db="EMBL/GenBank/DDBJ databases">
        <authorList>
            <person name="de Groot N.N."/>
        </authorList>
    </citation>
    <scope>NUCLEOTIDE SEQUENCE [LARGE SCALE GENOMIC DNA]</scope>
    <source>
        <strain evidence="5">Orrdi1</strain>
    </source>
</reference>
<dbReference type="PROSITE" id="PS50088">
    <property type="entry name" value="ANK_REPEAT"/>
    <property type="match status" value="2"/>
</dbReference>
<dbReference type="SMART" id="SM00248">
    <property type="entry name" value="ANK"/>
    <property type="match status" value="4"/>
</dbReference>
<dbReference type="GO" id="GO:0004842">
    <property type="term" value="F:ubiquitin-protein transferase activity"/>
    <property type="evidence" value="ECO:0007669"/>
    <property type="project" value="TreeGrafter"/>
</dbReference>
<gene>
    <name evidence="4" type="ORF">ODI_01214</name>
    <name evidence="5" type="ORF">ODI_R2230</name>
</gene>
<dbReference type="SUPFAM" id="SSF48403">
    <property type="entry name" value="Ankyrin repeat"/>
    <property type="match status" value="1"/>
</dbReference>
<keyword evidence="2 3" id="KW-0040">ANK repeat</keyword>
<dbReference type="InterPro" id="IPR002110">
    <property type="entry name" value="Ankyrin_rpt"/>
</dbReference>
<dbReference type="Pfam" id="PF12796">
    <property type="entry name" value="Ank_2"/>
    <property type="match status" value="1"/>
</dbReference>
<dbReference type="PROSITE" id="PS50297">
    <property type="entry name" value="ANK_REP_REGION"/>
    <property type="match status" value="2"/>
</dbReference>
<evidence type="ECO:0000313" key="5">
    <source>
        <dbReference type="EMBL" id="SOE49657.1"/>
    </source>
</evidence>
<dbReference type="PANTHER" id="PTHR24171:SF8">
    <property type="entry name" value="BRCA1-ASSOCIATED RING DOMAIN PROTEIN 1"/>
    <property type="match status" value="1"/>
</dbReference>
<dbReference type="PRINTS" id="PR01415">
    <property type="entry name" value="ANKYRIN"/>
</dbReference>
<evidence type="ECO:0000313" key="4">
    <source>
        <dbReference type="EMBL" id="SBT23832.1"/>
    </source>
</evidence>